<evidence type="ECO:0000259" key="4">
    <source>
        <dbReference type="SMART" id="SM00738"/>
    </source>
</evidence>
<name>A0A2P8C8N6_9BACT</name>
<dbReference type="InterPro" id="IPR005824">
    <property type="entry name" value="KOW"/>
</dbReference>
<dbReference type="OrthoDB" id="9796143at2"/>
<dbReference type="PANTHER" id="PTHR30265:SF4">
    <property type="entry name" value="KOW MOTIF FAMILY PROTEIN, EXPRESSED"/>
    <property type="match status" value="1"/>
</dbReference>
<dbReference type="PANTHER" id="PTHR30265">
    <property type="entry name" value="RHO-INTERACTING TRANSCRIPTION TERMINATION FACTOR NUSG"/>
    <property type="match status" value="1"/>
</dbReference>
<dbReference type="SUPFAM" id="SSF50104">
    <property type="entry name" value="Translation proteins SH3-like domain"/>
    <property type="match status" value="1"/>
</dbReference>
<evidence type="ECO:0000313" key="6">
    <source>
        <dbReference type="EMBL" id="GET21597.1"/>
    </source>
</evidence>
<evidence type="ECO:0000313" key="8">
    <source>
        <dbReference type="Proteomes" id="UP000240621"/>
    </source>
</evidence>
<dbReference type="GO" id="GO:0006354">
    <property type="term" value="P:DNA-templated transcription elongation"/>
    <property type="evidence" value="ECO:0007669"/>
    <property type="project" value="InterPro"/>
</dbReference>
<dbReference type="InterPro" id="IPR043425">
    <property type="entry name" value="NusG-like"/>
</dbReference>
<sequence length="172" mass="19872">MEATKESLTRWYAVYVKSRSEKKVLQTLAEKDIEAYLPIQKKLRQWSDRKKLVEMPLMPGYVFVHINRKDYDRVLQTEHVVCYITFGGKAAPVRDEDIESLKRMLHQEQIKVELTREDLKPGEMVEILSGPLMGMKGELVQIKGKNKVGIRLQPVGYTVMVEVPISELAVTR</sequence>
<evidence type="ECO:0000313" key="9">
    <source>
        <dbReference type="Proteomes" id="UP000396862"/>
    </source>
</evidence>
<keyword evidence="9" id="KW-1185">Reference proteome</keyword>
<dbReference type="GO" id="GO:0031564">
    <property type="term" value="P:transcription antitermination"/>
    <property type="evidence" value="ECO:0007669"/>
    <property type="project" value="UniProtKB-KW"/>
</dbReference>
<dbReference type="AlphaFoldDB" id="A0A2P8C8N6"/>
<dbReference type="InterPro" id="IPR036735">
    <property type="entry name" value="NGN_dom_sf"/>
</dbReference>
<reference evidence="6 9" key="2">
    <citation type="submission" date="2019-10" db="EMBL/GenBank/DDBJ databases">
        <title>Prolixibacter strains distinguished by the presence of nitrate reductase genes were adept at nitrate-dependent anaerobic corrosion of metallic iron and carbon steel.</title>
        <authorList>
            <person name="Iino T."/>
            <person name="Shono N."/>
            <person name="Ito K."/>
            <person name="Nakamura R."/>
            <person name="Sueoka K."/>
            <person name="Harayama S."/>
            <person name="Ohkuma M."/>
        </authorList>
    </citation>
    <scope>NUCLEOTIDE SEQUENCE [LARGE SCALE GENOMIC DNA]</scope>
    <source>
        <strain evidence="6 9">MIC1-1</strain>
    </source>
</reference>
<dbReference type="EMBL" id="BLAU01000001">
    <property type="protein sequence ID" value="GET21597.1"/>
    <property type="molecule type" value="Genomic_DNA"/>
</dbReference>
<dbReference type="Gene3D" id="3.30.70.940">
    <property type="entry name" value="NusG, N-terminal domain"/>
    <property type="match status" value="1"/>
</dbReference>
<proteinExistence type="predicted"/>
<dbReference type="SMART" id="SM00738">
    <property type="entry name" value="NGN"/>
    <property type="match status" value="1"/>
</dbReference>
<keyword evidence="2" id="KW-0805">Transcription regulation</keyword>
<feature type="domain" description="NusG-like N-terminal" evidence="4">
    <location>
        <begin position="8"/>
        <end position="105"/>
    </location>
</feature>
<evidence type="ECO:0000313" key="7">
    <source>
        <dbReference type="EMBL" id="PSK81318.1"/>
    </source>
</evidence>
<feature type="domain" description="KOW" evidence="5">
    <location>
        <begin position="118"/>
        <end position="145"/>
    </location>
</feature>
<keyword evidence="3" id="KW-0804">Transcription</keyword>
<dbReference type="Proteomes" id="UP000396862">
    <property type="component" value="Unassembled WGS sequence"/>
</dbReference>
<dbReference type="SMART" id="SM00739">
    <property type="entry name" value="KOW"/>
    <property type="match status" value="1"/>
</dbReference>
<dbReference type="InterPro" id="IPR006645">
    <property type="entry name" value="NGN-like_dom"/>
</dbReference>
<dbReference type="CDD" id="cd06091">
    <property type="entry name" value="KOW_NusG"/>
    <property type="match status" value="1"/>
</dbReference>
<organism evidence="7 8">
    <name type="scientific">Prolixibacter denitrificans</name>
    <dbReference type="NCBI Taxonomy" id="1541063"/>
    <lineage>
        <taxon>Bacteria</taxon>
        <taxon>Pseudomonadati</taxon>
        <taxon>Bacteroidota</taxon>
        <taxon>Bacteroidia</taxon>
        <taxon>Marinilabiliales</taxon>
        <taxon>Prolixibacteraceae</taxon>
        <taxon>Prolixibacter</taxon>
    </lineage>
</organism>
<gene>
    <name evidence="7" type="ORF">CLV93_110102</name>
    <name evidence="6" type="ORF">JCM18694_18430</name>
</gene>
<dbReference type="EMBL" id="PYGC01000010">
    <property type="protein sequence ID" value="PSK81318.1"/>
    <property type="molecule type" value="Genomic_DNA"/>
</dbReference>
<dbReference type="NCBIfam" id="NF033644">
    <property type="entry name" value="antiterm_UpxY"/>
    <property type="match status" value="1"/>
</dbReference>
<dbReference type="InterPro" id="IPR008991">
    <property type="entry name" value="Translation_prot_SH3-like_sf"/>
</dbReference>
<evidence type="ECO:0000256" key="1">
    <source>
        <dbReference type="ARBA" id="ARBA00022814"/>
    </source>
</evidence>
<protein>
    <submittedName>
        <fullName evidence="7">Transcription antitermination factor NusG</fullName>
    </submittedName>
    <submittedName>
        <fullName evidence="6">Transcriptional regulator</fullName>
    </submittedName>
</protein>
<accession>A0A2P8C8N6</accession>
<dbReference type="RefSeq" id="WP_106543309.1">
    <property type="nucleotide sequence ID" value="NZ_BLAU01000001.1"/>
</dbReference>
<dbReference type="Pfam" id="PF02357">
    <property type="entry name" value="NusG"/>
    <property type="match status" value="1"/>
</dbReference>
<comment type="caution">
    <text evidence="7">The sequence shown here is derived from an EMBL/GenBank/DDBJ whole genome shotgun (WGS) entry which is preliminary data.</text>
</comment>
<dbReference type="SUPFAM" id="SSF82679">
    <property type="entry name" value="N-utilization substance G protein NusG, N-terminal domain"/>
    <property type="match status" value="1"/>
</dbReference>
<evidence type="ECO:0000259" key="5">
    <source>
        <dbReference type="SMART" id="SM00739"/>
    </source>
</evidence>
<keyword evidence="1" id="KW-0889">Transcription antitermination</keyword>
<evidence type="ECO:0000256" key="2">
    <source>
        <dbReference type="ARBA" id="ARBA00023015"/>
    </source>
</evidence>
<dbReference type="Proteomes" id="UP000240621">
    <property type="component" value="Unassembled WGS sequence"/>
</dbReference>
<reference evidence="7 8" key="1">
    <citation type="submission" date="2018-03" db="EMBL/GenBank/DDBJ databases">
        <title>Genomic Encyclopedia of Archaeal and Bacterial Type Strains, Phase II (KMG-II): from individual species to whole genera.</title>
        <authorList>
            <person name="Goeker M."/>
        </authorList>
    </citation>
    <scope>NUCLEOTIDE SEQUENCE [LARGE SCALE GENOMIC DNA]</scope>
    <source>
        <strain evidence="7 8">DSM 27267</strain>
    </source>
</reference>
<evidence type="ECO:0000256" key="3">
    <source>
        <dbReference type="ARBA" id="ARBA00023163"/>
    </source>
</evidence>